<evidence type="ECO:0000313" key="10">
    <source>
        <dbReference type="Proteomes" id="UP000186559"/>
    </source>
</evidence>
<dbReference type="PANTHER" id="PTHR23309">
    <property type="entry name" value="3-HYDROXYACYL-COA DEHYROGENASE"/>
    <property type="match status" value="1"/>
</dbReference>
<dbReference type="GO" id="GO:0003857">
    <property type="term" value="F:(3S)-3-hydroxyacyl-CoA dehydrogenase (NAD+) activity"/>
    <property type="evidence" value="ECO:0007669"/>
    <property type="project" value="UniProtKB-EC"/>
</dbReference>
<dbReference type="EC" id="4.2.1.17" evidence="2"/>
<protein>
    <recommendedName>
        <fullName evidence="2">enoyl-CoA hydratase</fullName>
        <ecNumber evidence="2">4.2.1.17</ecNumber>
    </recommendedName>
</protein>
<evidence type="ECO:0000256" key="6">
    <source>
        <dbReference type="ARBA" id="ARBA00049556"/>
    </source>
</evidence>
<dbReference type="InterPro" id="IPR029045">
    <property type="entry name" value="ClpP/crotonase-like_dom_sf"/>
</dbReference>
<accession>A0A1U7D129</accession>
<dbReference type="GO" id="GO:0016853">
    <property type="term" value="F:isomerase activity"/>
    <property type="evidence" value="ECO:0007669"/>
    <property type="project" value="UniProtKB-KW"/>
</dbReference>
<evidence type="ECO:0000256" key="4">
    <source>
        <dbReference type="ARBA" id="ARBA00023239"/>
    </source>
</evidence>
<keyword evidence="5" id="KW-0511">Multifunctional enzyme</keyword>
<dbReference type="SUPFAM" id="SSF51735">
    <property type="entry name" value="NAD(P)-binding Rossmann-fold domains"/>
    <property type="match status" value="1"/>
</dbReference>
<dbReference type="InterPro" id="IPR018376">
    <property type="entry name" value="Enoyl-CoA_hyd/isom_CS"/>
</dbReference>
<keyword evidence="4" id="KW-0456">Lyase</keyword>
<proteinExistence type="inferred from homology"/>
<dbReference type="Gene3D" id="3.40.50.720">
    <property type="entry name" value="NAD(P)-binding Rossmann-like Domain"/>
    <property type="match status" value="1"/>
</dbReference>
<evidence type="ECO:0000313" key="9">
    <source>
        <dbReference type="EMBL" id="APX21790.1"/>
    </source>
</evidence>
<comment type="catalytic activity">
    <reaction evidence="6">
        <text>a (3S)-3-hydroxyacyl-CoA + NAD(+) = a 3-oxoacyl-CoA + NADH + H(+)</text>
        <dbReference type="Rhea" id="RHEA:22432"/>
        <dbReference type="ChEBI" id="CHEBI:15378"/>
        <dbReference type="ChEBI" id="CHEBI:57318"/>
        <dbReference type="ChEBI" id="CHEBI:57540"/>
        <dbReference type="ChEBI" id="CHEBI:57945"/>
        <dbReference type="ChEBI" id="CHEBI:90726"/>
        <dbReference type="EC" id="1.1.1.35"/>
    </reaction>
</comment>
<dbReference type="STRING" id="1229727.Ga0080559_TMP994"/>
<evidence type="ECO:0000256" key="2">
    <source>
        <dbReference type="ARBA" id="ARBA00012076"/>
    </source>
</evidence>
<dbReference type="AlphaFoldDB" id="A0A1U7D129"/>
<dbReference type="InterPro" id="IPR006176">
    <property type="entry name" value="3-OHacyl-CoA_DH_NAD-bd"/>
</dbReference>
<dbReference type="Gene3D" id="1.10.1040.50">
    <property type="match status" value="1"/>
</dbReference>
<dbReference type="EMBL" id="CP014796">
    <property type="protein sequence ID" value="APX21790.1"/>
    <property type="molecule type" value="Genomic_DNA"/>
</dbReference>
<comment type="similarity">
    <text evidence="7">Belongs to the enoyl-CoA hydratase/isomerase family.</text>
</comment>
<evidence type="ECO:0000256" key="3">
    <source>
        <dbReference type="ARBA" id="ARBA00023235"/>
    </source>
</evidence>
<dbReference type="CDD" id="cd06558">
    <property type="entry name" value="crotonase-like"/>
    <property type="match status" value="1"/>
</dbReference>
<evidence type="ECO:0000256" key="1">
    <source>
        <dbReference type="ARBA" id="ARBA00008750"/>
    </source>
</evidence>
<keyword evidence="10" id="KW-1185">Reference proteome</keyword>
<keyword evidence="3" id="KW-0413">Isomerase</keyword>
<dbReference type="GO" id="GO:0070403">
    <property type="term" value="F:NAD+ binding"/>
    <property type="evidence" value="ECO:0007669"/>
    <property type="project" value="InterPro"/>
</dbReference>
<evidence type="ECO:0000256" key="5">
    <source>
        <dbReference type="ARBA" id="ARBA00023268"/>
    </source>
</evidence>
<dbReference type="Pfam" id="PF02737">
    <property type="entry name" value="3HCDH_N"/>
    <property type="match status" value="1"/>
</dbReference>
<organism evidence="9 10">
    <name type="scientific">Salipiger profundus</name>
    <dbReference type="NCBI Taxonomy" id="1229727"/>
    <lineage>
        <taxon>Bacteria</taxon>
        <taxon>Pseudomonadati</taxon>
        <taxon>Pseudomonadota</taxon>
        <taxon>Alphaproteobacteria</taxon>
        <taxon>Rhodobacterales</taxon>
        <taxon>Roseobacteraceae</taxon>
        <taxon>Salipiger</taxon>
    </lineage>
</organism>
<dbReference type="PROSITE" id="PS00166">
    <property type="entry name" value="ENOYL_COA_HYDRATASE"/>
    <property type="match status" value="1"/>
</dbReference>
<dbReference type="Gene3D" id="3.90.226.10">
    <property type="entry name" value="2-enoyl-CoA Hydratase, Chain A, domain 1"/>
    <property type="match status" value="1"/>
</dbReference>
<gene>
    <name evidence="9" type="ORF">Ga0080559_TMP994</name>
</gene>
<dbReference type="InterPro" id="IPR008927">
    <property type="entry name" value="6-PGluconate_DH-like_C_sf"/>
</dbReference>
<sequence>MRPADGDGHMPEAQDTVGYSYRDGIVRIAVDHPPVNALARPVREGLHAALDRAAAEDGAQAVLLVGTARGFPAGEDLAELDAPLSGPSVADLCARIEAFGIPVIAALHGTVMGGGLELALAAHYRIALTSTRVGLPQVRLGLVPGAGATQRVPRMIGARAALEMMLGGGAYPVDRAPARGLVDVLADVDLNAAAEGYIRELLASGNGPRRTSELRDGFADPGAYQQDIARFREALANRPEIAPREILAAVEAAMLLPFEAGLALERDAFETCLGSEQSRALRAGFRAEHAAQGLGLPAGTALPDLSCIAVLGGGGLAAQLAFALLRAGVRVQWGTQDPDQLRAGVPKLRDAFEAGVVRGALTEDEAEECMALLRVGDGAAMTDGAQMILHAAPGQWNVPVPEGAVRAIAFAGEVEGLGLRFAPPVHATRLLEVIAGPSVTAGELAASRALARRLGRIAVRVSSSGESAAARLVAVCQRAADALVDLGQDPYDLDRALRDWGWTRPPFVARDLAGLAGHAQAPRADGAMNWSRLLRDAGRSGRAAGQGVYDWQSGSPREDDEVAALIDSARPRSAPLPPETIRGGLFGAMANAGARMLSEGMLSTPSEVDLVAVQALDLPRWRGGPMHLAGVEGLLRLRRTMETFDHPDRTLWTPESVFADLIKNGRNFDALNG</sequence>
<dbReference type="SUPFAM" id="SSF52096">
    <property type="entry name" value="ClpP/crotonase"/>
    <property type="match status" value="1"/>
</dbReference>
<reference evidence="9 10" key="1">
    <citation type="submission" date="2016-03" db="EMBL/GenBank/DDBJ databases">
        <title>Deep-sea bacteria in the southern Pacific.</title>
        <authorList>
            <person name="Tang K."/>
        </authorList>
    </citation>
    <scope>NUCLEOTIDE SEQUENCE [LARGE SCALE GENOMIC DNA]</scope>
    <source>
        <strain evidence="9 10">JLT2016</strain>
    </source>
</reference>
<dbReference type="Pfam" id="PF00378">
    <property type="entry name" value="ECH_1"/>
    <property type="match status" value="1"/>
</dbReference>
<dbReference type="KEGG" id="tpro:Ga0080559_TMP994"/>
<dbReference type="PANTHER" id="PTHR23309:SF49">
    <property type="entry name" value="PEROXISOMAL BIFUNCTIONAL ENZYME"/>
    <property type="match status" value="1"/>
</dbReference>
<dbReference type="Proteomes" id="UP000186559">
    <property type="component" value="Chromosome"/>
</dbReference>
<dbReference type="GO" id="GO:0006635">
    <property type="term" value="P:fatty acid beta-oxidation"/>
    <property type="evidence" value="ECO:0007669"/>
    <property type="project" value="TreeGrafter"/>
</dbReference>
<dbReference type="InterPro" id="IPR001753">
    <property type="entry name" value="Enoyl-CoA_hydra/iso"/>
</dbReference>
<dbReference type="SUPFAM" id="SSF48179">
    <property type="entry name" value="6-phosphogluconate dehydrogenase C-terminal domain-like"/>
    <property type="match status" value="2"/>
</dbReference>
<name>A0A1U7D129_9RHOB</name>
<keyword evidence="9" id="KW-0560">Oxidoreductase</keyword>
<evidence type="ECO:0000259" key="8">
    <source>
        <dbReference type="Pfam" id="PF02737"/>
    </source>
</evidence>
<comment type="similarity">
    <text evidence="1">In the N-terminal section; belongs to the enoyl-CoA hydratase/isomerase family.</text>
</comment>
<dbReference type="GO" id="GO:0004300">
    <property type="term" value="F:enoyl-CoA hydratase activity"/>
    <property type="evidence" value="ECO:0007669"/>
    <property type="project" value="UniProtKB-EC"/>
</dbReference>
<evidence type="ECO:0000256" key="7">
    <source>
        <dbReference type="RuleBase" id="RU003707"/>
    </source>
</evidence>
<feature type="domain" description="3-hydroxyacyl-CoA dehydrogenase NAD binding" evidence="8">
    <location>
        <begin position="308"/>
        <end position="393"/>
    </location>
</feature>
<dbReference type="InterPro" id="IPR036291">
    <property type="entry name" value="NAD(P)-bd_dom_sf"/>
</dbReference>